<keyword evidence="5" id="KW-0012">Acyltransferase</keyword>
<evidence type="ECO:0000256" key="1">
    <source>
        <dbReference type="ARBA" id="ARBA00004141"/>
    </source>
</evidence>
<reference evidence="6" key="1">
    <citation type="submission" date="2022-03" db="EMBL/GenBank/DDBJ databases">
        <authorList>
            <person name="Martin C."/>
        </authorList>
    </citation>
    <scope>NUCLEOTIDE SEQUENCE</scope>
</reference>
<comment type="caution">
    <text evidence="6">The sequence shown here is derived from an EMBL/GenBank/DDBJ whole genome shotgun (WGS) entry which is preliminary data.</text>
</comment>
<dbReference type="PANTHER" id="PTHR20661:SF0">
    <property type="entry name" value="PHOSPHATIDYLINOSITOL-GLYCAN BIOSYNTHESIS CLASS W PROTEIN"/>
    <property type="match status" value="1"/>
</dbReference>
<feature type="transmembrane region" description="Helical" evidence="5">
    <location>
        <begin position="313"/>
        <end position="332"/>
    </location>
</feature>
<feature type="transmembrane region" description="Helical" evidence="5">
    <location>
        <begin position="271"/>
        <end position="293"/>
    </location>
</feature>
<dbReference type="InterPro" id="IPR009447">
    <property type="entry name" value="PIGW/GWT1"/>
</dbReference>
<evidence type="ECO:0000256" key="4">
    <source>
        <dbReference type="ARBA" id="ARBA00023136"/>
    </source>
</evidence>
<organism evidence="6 7">
    <name type="scientific">Owenia fusiformis</name>
    <name type="common">Polychaete worm</name>
    <dbReference type="NCBI Taxonomy" id="6347"/>
    <lineage>
        <taxon>Eukaryota</taxon>
        <taxon>Metazoa</taxon>
        <taxon>Spiralia</taxon>
        <taxon>Lophotrochozoa</taxon>
        <taxon>Annelida</taxon>
        <taxon>Polychaeta</taxon>
        <taxon>Sedentaria</taxon>
        <taxon>Canalipalpata</taxon>
        <taxon>Sabellida</taxon>
        <taxon>Oweniida</taxon>
        <taxon>Oweniidae</taxon>
        <taxon>Owenia</taxon>
    </lineage>
</organism>
<dbReference type="GO" id="GO:0032216">
    <property type="term" value="F:glucosaminyl-phosphatidylinositol O-acyltransferase activity"/>
    <property type="evidence" value="ECO:0007669"/>
    <property type="project" value="TreeGrafter"/>
</dbReference>
<keyword evidence="5" id="KW-0808">Transferase</keyword>
<dbReference type="EMBL" id="CAIIXF020000001">
    <property type="protein sequence ID" value="CAH1773466.1"/>
    <property type="molecule type" value="Genomic_DNA"/>
</dbReference>
<name>A0A8J1Y1T5_OWEFU</name>
<dbReference type="GO" id="GO:0006506">
    <property type="term" value="P:GPI anchor biosynthetic process"/>
    <property type="evidence" value="ECO:0007669"/>
    <property type="project" value="UniProtKB-UniPathway"/>
</dbReference>
<feature type="transmembrane region" description="Helical" evidence="5">
    <location>
        <begin position="139"/>
        <end position="157"/>
    </location>
</feature>
<keyword evidence="5" id="KW-0256">Endoplasmic reticulum</keyword>
<sequence>MADAALYKQLKEEFVSNCTGTSVGEIALVVTTAPIAVLLRDVASAWFGISQLSETFIGLKLLFDFSMLILPVQLCFTLLADHTTQILTTLLMFILGILIASRSITSYKTSKNGGTITNTLDILNKKLSAHRPFISGFRAYVNIATAISILAVDFRIYPRRFAKVETYGSGLMDVGVGAFVISNAIVSREAKGKHDQHSSVGSALSSLLRSIKSCSPLILLGLVRLLSVKSTDYQEHVSEYGVHWNFFFTLAVVKVLSTVVFTLFSPVWSGVLGILITCVYQYCLEFTGLRNIILHGSDGSDSREGFLNANREGISSCLGYLAIYCIGVQIGRHIFKPRERLKDWLWLLLEIVLLDLLSWGLYFVCDRHIEPISRRMANISFVIWMVSYNLQSLGSFLLADLIYQITIPDPTLTASGKNAGDVAIDEKHILDEQCLLTAINRNGLFYFLLANLLTGAVNFSIKTLFMADIPAFMVITAYMFLLSAVSVFLHTFNITVKFW</sequence>
<proteinExistence type="inferred from homology"/>
<accession>A0A8J1Y1T5</accession>
<keyword evidence="7" id="KW-1185">Reference proteome</keyword>
<dbReference type="GO" id="GO:0005789">
    <property type="term" value="C:endoplasmic reticulum membrane"/>
    <property type="evidence" value="ECO:0007669"/>
    <property type="project" value="UniProtKB-SubCell"/>
</dbReference>
<dbReference type="OrthoDB" id="15270at2759"/>
<feature type="transmembrane region" description="Helical" evidence="5">
    <location>
        <begin position="246"/>
        <end position="264"/>
    </location>
</feature>
<dbReference type="PIRSF" id="PIRSF017321">
    <property type="entry name" value="GWT1"/>
    <property type="match status" value="1"/>
</dbReference>
<feature type="transmembrane region" description="Helical" evidence="5">
    <location>
        <begin position="444"/>
        <end position="465"/>
    </location>
</feature>
<dbReference type="AlphaFoldDB" id="A0A8J1Y1T5"/>
<evidence type="ECO:0000256" key="5">
    <source>
        <dbReference type="RuleBase" id="RU280819"/>
    </source>
</evidence>
<keyword evidence="3 5" id="KW-1133">Transmembrane helix</keyword>
<feature type="transmembrane region" description="Helical" evidence="5">
    <location>
        <begin position="61"/>
        <end position="80"/>
    </location>
</feature>
<dbReference type="Pfam" id="PF06423">
    <property type="entry name" value="GWT1"/>
    <property type="match status" value="1"/>
</dbReference>
<dbReference type="Proteomes" id="UP000749559">
    <property type="component" value="Unassembled WGS sequence"/>
</dbReference>
<feature type="transmembrane region" description="Helical" evidence="5">
    <location>
        <begin position="344"/>
        <end position="364"/>
    </location>
</feature>
<feature type="transmembrane region" description="Helical" evidence="5">
    <location>
        <begin position="207"/>
        <end position="226"/>
    </location>
</feature>
<comment type="subcellular location">
    <subcellularLocation>
        <location evidence="5">Endoplasmic reticulum membrane</location>
        <topology evidence="5">Multi-pass membrane protein</topology>
    </subcellularLocation>
    <subcellularLocation>
        <location evidence="1">Membrane</location>
        <topology evidence="1">Multi-pass membrane protein</topology>
    </subcellularLocation>
</comment>
<keyword evidence="2 5" id="KW-0812">Transmembrane</keyword>
<keyword evidence="4 5" id="KW-0472">Membrane</keyword>
<feature type="transmembrane region" description="Helical" evidence="5">
    <location>
        <begin position="471"/>
        <end position="492"/>
    </location>
</feature>
<protein>
    <recommendedName>
        <fullName evidence="5">Phosphatidylinositol-glycan biosynthesis class W protein</fullName>
        <ecNumber evidence="5">2.3.-.-</ecNumber>
    </recommendedName>
</protein>
<evidence type="ECO:0000256" key="2">
    <source>
        <dbReference type="ARBA" id="ARBA00022692"/>
    </source>
</evidence>
<keyword evidence="5" id="KW-0337">GPI-anchor biosynthesis</keyword>
<comment type="similarity">
    <text evidence="5">Belongs to the PIGW family.</text>
</comment>
<evidence type="ECO:0000313" key="6">
    <source>
        <dbReference type="EMBL" id="CAH1773466.1"/>
    </source>
</evidence>
<feature type="transmembrane region" description="Helical" evidence="5">
    <location>
        <begin position="86"/>
        <end position="104"/>
    </location>
</feature>
<dbReference type="EC" id="2.3.-.-" evidence="5"/>
<dbReference type="UniPathway" id="UPA00196"/>
<evidence type="ECO:0000313" key="7">
    <source>
        <dbReference type="Proteomes" id="UP000749559"/>
    </source>
</evidence>
<dbReference type="PANTHER" id="PTHR20661">
    <property type="entry name" value="PHOSPHATIDYLINOSITOL-GLYCAN BIOSYNTHESIS CLASS W PROTEIN"/>
    <property type="match status" value="1"/>
</dbReference>
<feature type="transmembrane region" description="Helical" evidence="5">
    <location>
        <begin position="376"/>
        <end position="399"/>
    </location>
</feature>
<feature type="transmembrane region" description="Helical" evidence="5">
    <location>
        <begin position="169"/>
        <end position="186"/>
    </location>
</feature>
<evidence type="ECO:0000256" key="3">
    <source>
        <dbReference type="ARBA" id="ARBA00022989"/>
    </source>
</evidence>
<dbReference type="GO" id="GO:0072659">
    <property type="term" value="P:protein localization to plasma membrane"/>
    <property type="evidence" value="ECO:0007669"/>
    <property type="project" value="TreeGrafter"/>
</dbReference>
<feature type="transmembrane region" description="Helical" evidence="5">
    <location>
        <begin position="26"/>
        <end position="49"/>
    </location>
</feature>
<comment type="pathway">
    <text evidence="5">Glycolipid biosynthesis; glycosylphosphatidylinositol-anchor biosynthesis.</text>
</comment>
<gene>
    <name evidence="6" type="ORF">OFUS_LOCUS1063</name>
</gene>
<comment type="function">
    <text evidence="5">A acetyltransferase, which acetylates the inositol ring of phosphatidylinositol during biosynthesis of GPI-anchor.</text>
</comment>